<protein>
    <submittedName>
        <fullName evidence="2">Uncharacterized protein</fullName>
    </submittedName>
</protein>
<dbReference type="GeneID" id="34790545"/>
<feature type="compositionally biased region" description="Basic and acidic residues" evidence="1">
    <location>
        <begin position="41"/>
        <end position="60"/>
    </location>
</feature>
<dbReference type="KEGG" id="rmn:TK49_04115"/>
<evidence type="ECO:0000313" key="2">
    <source>
        <dbReference type="EMBL" id="SUD96150.1"/>
    </source>
</evidence>
<comment type="caution">
    <text evidence="2">The sequence shown here is derived from an EMBL/GenBank/DDBJ whole genome shotgun (WGS) entry which is preliminary data.</text>
</comment>
<proteinExistence type="predicted"/>
<dbReference type="RefSeq" id="WP_045785564.1">
    <property type="nucleotide sequence ID" value="NZ_BAAAEC010000001.1"/>
</dbReference>
<sequence>MEEGKKEKNPTAHKREDLVEKAVEDTFPASDPPATGGITRVVDKDKGKDSNGTARDDQRGHNGGHR</sequence>
<feature type="region of interest" description="Disordered" evidence="1">
    <location>
        <begin position="1"/>
        <end position="66"/>
    </location>
</feature>
<evidence type="ECO:0000256" key="1">
    <source>
        <dbReference type="SAM" id="MobiDB-lite"/>
    </source>
</evidence>
<dbReference type="AlphaFoldDB" id="A0AAJ4ZIH0"/>
<evidence type="ECO:0000313" key="3">
    <source>
        <dbReference type="Proteomes" id="UP000255008"/>
    </source>
</evidence>
<organism evidence="2 3">
    <name type="scientific">Ralstonia mannitolilytica</name>
    <dbReference type="NCBI Taxonomy" id="105219"/>
    <lineage>
        <taxon>Bacteria</taxon>
        <taxon>Pseudomonadati</taxon>
        <taxon>Pseudomonadota</taxon>
        <taxon>Betaproteobacteria</taxon>
        <taxon>Burkholderiales</taxon>
        <taxon>Burkholderiaceae</taxon>
        <taxon>Ralstonia</taxon>
    </lineage>
</organism>
<feature type="compositionally biased region" description="Basic and acidic residues" evidence="1">
    <location>
        <begin position="1"/>
        <end position="24"/>
    </location>
</feature>
<dbReference type="EMBL" id="UGVE01000001">
    <property type="protein sequence ID" value="SUD96150.1"/>
    <property type="molecule type" value="Genomic_DNA"/>
</dbReference>
<name>A0AAJ4ZIH0_9RALS</name>
<accession>A0AAJ4ZIH0</accession>
<reference evidence="2 3" key="1">
    <citation type="submission" date="2018-06" db="EMBL/GenBank/DDBJ databases">
        <authorList>
            <consortium name="Pathogen Informatics"/>
            <person name="Doyle S."/>
        </authorList>
    </citation>
    <scope>NUCLEOTIDE SEQUENCE [LARGE SCALE GENOMIC DNA]</scope>
    <source>
        <strain evidence="2 3">NCTC10894</strain>
    </source>
</reference>
<dbReference type="Proteomes" id="UP000255008">
    <property type="component" value="Unassembled WGS sequence"/>
</dbReference>
<gene>
    <name evidence="2" type="ORF">NCTC10894_00482</name>
</gene>